<feature type="region of interest" description="Disordered" evidence="4">
    <location>
        <begin position="301"/>
        <end position="351"/>
    </location>
</feature>
<dbReference type="Pfam" id="PF00226">
    <property type="entry name" value="DnaJ"/>
    <property type="match status" value="1"/>
</dbReference>
<dbReference type="PROSITE" id="PS00636">
    <property type="entry name" value="DNAJ_1"/>
    <property type="match status" value="1"/>
</dbReference>
<protein>
    <recommendedName>
        <fullName evidence="5">J domain-containing protein</fullName>
    </recommendedName>
</protein>
<feature type="compositionally biased region" description="Acidic residues" evidence="4">
    <location>
        <begin position="328"/>
        <end position="350"/>
    </location>
</feature>
<dbReference type="InterPro" id="IPR054076">
    <property type="entry name" value="ZUO1-like_ZHD"/>
</dbReference>
<evidence type="ECO:0000313" key="9">
    <source>
        <dbReference type="Proteomes" id="UP000325313"/>
    </source>
</evidence>
<sequence>MGANESRPGGGGPRPAGENSTNGNNTSEGSTEDLYQILQVSSDASAEEIKKAFRKQALLHHPDKNYDNVENATKMFAKIQQAYEILSDEDERAFYDRHRDELLNANDDGLDDFDPTHLKPNASRSSLNPGITTKQLLKFFDATLWKGDFSDSATSFFTIYRNLFNQLSIEEKVARKDTMIVYPSFGNSASSYDQDIDGTRALKHFYSGWSNFATQKSFEWVEPHRTNQQVDRRIKRMIEKENQRERENARREYNETIRSLASFVKKRDPRFAASAASNPEKWRAQEIQRIKRELREVAERRAKEREDEARQFREQAWQRQKGEKTETSDVEVDQVESTTEEQLEDDEESEAAVNDWYCAACSKEFKSQGAWDNHERSKKHRQNAQRLRKQMLKEDAELSLSTAASSTLPSNSVTRSQTPDAQQELEGVPKEEETRNAHQEPEGVSNLQETPGAHQEPEGVSNQEETPEALEKLGGAPNQEETSDANRELEGVSNQEEILDAHREPEGVSNQEETADARQELEGVSNKKESPDAHEEPERVSNKEEPSTTGIEDNLEHISLDQLKTSTE</sequence>
<dbReference type="Gene3D" id="1.10.287.110">
    <property type="entry name" value="DnaJ domain"/>
    <property type="match status" value="1"/>
</dbReference>
<keyword evidence="1" id="KW-0479">Metal-binding</keyword>
<dbReference type="InterPro" id="IPR003604">
    <property type="entry name" value="Matrin/U1-like-C_Znf_C2H2"/>
</dbReference>
<dbReference type="PROSITE" id="PS00028">
    <property type="entry name" value="ZINC_FINGER_C2H2_1"/>
    <property type="match status" value="1"/>
</dbReference>
<feature type="compositionally biased region" description="Basic and acidic residues" evidence="4">
    <location>
        <begin position="301"/>
        <end position="313"/>
    </location>
</feature>
<comment type="caution">
    <text evidence="7">The sequence shown here is derived from an EMBL/GenBank/DDBJ whole genome shotgun (WGS) entry which is preliminary data.</text>
</comment>
<dbReference type="Proteomes" id="UP000325313">
    <property type="component" value="Unassembled WGS sequence"/>
</dbReference>
<dbReference type="InterPro" id="IPR036236">
    <property type="entry name" value="Znf_C2H2_sf"/>
</dbReference>
<dbReference type="SUPFAM" id="SSF46565">
    <property type="entry name" value="Chaperone J-domain"/>
    <property type="match status" value="1"/>
</dbReference>
<dbReference type="InterPro" id="IPR018253">
    <property type="entry name" value="DnaJ_domain_CS"/>
</dbReference>
<organism evidence="7 9">
    <name type="scientific">Puccinia graminis f. sp. tritici</name>
    <dbReference type="NCBI Taxonomy" id="56615"/>
    <lineage>
        <taxon>Eukaryota</taxon>
        <taxon>Fungi</taxon>
        <taxon>Dikarya</taxon>
        <taxon>Basidiomycota</taxon>
        <taxon>Pucciniomycotina</taxon>
        <taxon>Pucciniomycetes</taxon>
        <taxon>Pucciniales</taxon>
        <taxon>Pucciniaceae</taxon>
        <taxon>Puccinia</taxon>
    </lineage>
</organism>
<dbReference type="CDD" id="cd06257">
    <property type="entry name" value="DnaJ"/>
    <property type="match status" value="1"/>
</dbReference>
<dbReference type="PANTHER" id="PTHR44029:SF1">
    <property type="entry name" value="DNAJ HOMOLOG SUBFAMILY C MEMBER 21"/>
    <property type="match status" value="1"/>
</dbReference>
<dbReference type="InterPro" id="IPR001623">
    <property type="entry name" value="DnaJ_domain"/>
</dbReference>
<feature type="region of interest" description="Disordered" evidence="4">
    <location>
        <begin position="106"/>
        <end position="125"/>
    </location>
</feature>
<dbReference type="OrthoDB" id="5894at2759"/>
<dbReference type="Proteomes" id="UP000324748">
    <property type="component" value="Unassembled WGS sequence"/>
</dbReference>
<dbReference type="PRINTS" id="PR00625">
    <property type="entry name" value="JDOMAIN"/>
</dbReference>
<dbReference type="AlphaFoldDB" id="A0A5B0QUL2"/>
<dbReference type="InterPro" id="IPR022755">
    <property type="entry name" value="Znf_C2H2_jaz"/>
</dbReference>
<evidence type="ECO:0000259" key="5">
    <source>
        <dbReference type="PROSITE" id="PS50076"/>
    </source>
</evidence>
<gene>
    <name evidence="6" type="ORF">PGT21_027338</name>
    <name evidence="7" type="ORF">PGTUg99_033243</name>
</gene>
<dbReference type="Pfam" id="PF12171">
    <property type="entry name" value="zf-C2H2_jaz"/>
    <property type="match status" value="1"/>
</dbReference>
<evidence type="ECO:0000256" key="1">
    <source>
        <dbReference type="ARBA" id="ARBA00022723"/>
    </source>
</evidence>
<dbReference type="EMBL" id="VSWC01000066">
    <property type="protein sequence ID" value="KAA1098048.1"/>
    <property type="molecule type" value="Genomic_DNA"/>
</dbReference>
<dbReference type="InterPro" id="IPR013087">
    <property type="entry name" value="Znf_C2H2_type"/>
</dbReference>
<evidence type="ECO:0000256" key="2">
    <source>
        <dbReference type="ARBA" id="ARBA00022771"/>
    </source>
</evidence>
<feature type="compositionally biased region" description="Basic and acidic residues" evidence="4">
    <location>
        <begin position="427"/>
        <end position="441"/>
    </location>
</feature>
<evidence type="ECO:0000313" key="8">
    <source>
        <dbReference type="Proteomes" id="UP000324748"/>
    </source>
</evidence>
<keyword evidence="3" id="KW-0862">Zinc</keyword>
<evidence type="ECO:0000313" key="7">
    <source>
        <dbReference type="EMBL" id="KAA1116987.1"/>
    </source>
</evidence>
<evidence type="ECO:0000313" key="6">
    <source>
        <dbReference type="EMBL" id="KAA1098048.1"/>
    </source>
</evidence>
<feature type="domain" description="J" evidence="5">
    <location>
        <begin position="33"/>
        <end position="99"/>
    </location>
</feature>
<dbReference type="InterPro" id="IPR051964">
    <property type="entry name" value="Chaperone_stress_response"/>
</dbReference>
<dbReference type="GO" id="GO:0008270">
    <property type="term" value="F:zinc ion binding"/>
    <property type="evidence" value="ECO:0007669"/>
    <property type="project" value="UniProtKB-KW"/>
</dbReference>
<proteinExistence type="predicted"/>
<dbReference type="PROSITE" id="PS50076">
    <property type="entry name" value="DNAJ_2"/>
    <property type="match status" value="1"/>
</dbReference>
<reference evidence="8 9" key="1">
    <citation type="submission" date="2019-05" db="EMBL/GenBank/DDBJ databases">
        <title>Emergence of the Ug99 lineage of the wheat stem rust pathogen through somatic hybridization.</title>
        <authorList>
            <person name="Li F."/>
            <person name="Upadhyaya N.M."/>
            <person name="Sperschneider J."/>
            <person name="Matny O."/>
            <person name="Nguyen-Phuc H."/>
            <person name="Mago R."/>
            <person name="Raley C."/>
            <person name="Miller M.E."/>
            <person name="Silverstein K.A.T."/>
            <person name="Henningsen E."/>
            <person name="Hirsch C.D."/>
            <person name="Visser B."/>
            <person name="Pretorius Z.A."/>
            <person name="Steffenson B.J."/>
            <person name="Schwessinger B."/>
            <person name="Dodds P.N."/>
            <person name="Figueroa M."/>
        </authorList>
    </citation>
    <scope>NUCLEOTIDE SEQUENCE [LARGE SCALE GENOMIC DNA]</scope>
    <source>
        <strain evidence="6">21-0</strain>
        <strain evidence="7 9">Ug99</strain>
    </source>
</reference>
<dbReference type="PANTHER" id="PTHR44029">
    <property type="entry name" value="DNAJ HOMOLOG SUBFAMILY C MEMBER 21"/>
    <property type="match status" value="1"/>
</dbReference>
<accession>A0A5B0QUL2</accession>
<dbReference type="InterPro" id="IPR036869">
    <property type="entry name" value="J_dom_sf"/>
</dbReference>
<dbReference type="EMBL" id="VDEP01000270">
    <property type="protein sequence ID" value="KAA1116987.1"/>
    <property type="molecule type" value="Genomic_DNA"/>
</dbReference>
<feature type="compositionally biased region" description="Low complexity" evidence="4">
    <location>
        <begin position="15"/>
        <end position="29"/>
    </location>
</feature>
<dbReference type="Gene3D" id="3.30.160.60">
    <property type="entry name" value="Classic Zinc Finger"/>
    <property type="match status" value="1"/>
</dbReference>
<keyword evidence="8" id="KW-1185">Reference proteome</keyword>
<evidence type="ECO:0000256" key="4">
    <source>
        <dbReference type="SAM" id="MobiDB-lite"/>
    </source>
</evidence>
<feature type="compositionally biased region" description="Low complexity" evidence="4">
    <location>
        <begin position="398"/>
        <end position="412"/>
    </location>
</feature>
<name>A0A5B0QUL2_PUCGR</name>
<dbReference type="GO" id="GO:0003676">
    <property type="term" value="F:nucleic acid binding"/>
    <property type="evidence" value="ECO:0007669"/>
    <property type="project" value="InterPro"/>
</dbReference>
<dbReference type="GO" id="GO:0005737">
    <property type="term" value="C:cytoplasm"/>
    <property type="evidence" value="ECO:0007669"/>
    <property type="project" value="TreeGrafter"/>
</dbReference>
<feature type="region of interest" description="Disordered" evidence="4">
    <location>
        <begin position="1"/>
        <end position="34"/>
    </location>
</feature>
<feature type="compositionally biased region" description="Basic residues" evidence="4">
    <location>
        <begin position="376"/>
        <end position="390"/>
    </location>
</feature>
<dbReference type="SMART" id="SM00451">
    <property type="entry name" value="ZnF_U1"/>
    <property type="match status" value="1"/>
</dbReference>
<keyword evidence="2" id="KW-0863">Zinc-finger</keyword>
<feature type="compositionally biased region" description="Basic and acidic residues" evidence="4">
    <location>
        <begin position="515"/>
        <end position="546"/>
    </location>
</feature>
<feature type="region of interest" description="Disordered" evidence="4">
    <location>
        <begin position="367"/>
        <end position="568"/>
    </location>
</feature>
<dbReference type="SMART" id="SM00271">
    <property type="entry name" value="DnaJ"/>
    <property type="match status" value="1"/>
</dbReference>
<dbReference type="Pfam" id="PF21884">
    <property type="entry name" value="ZUO1-like_ZHD"/>
    <property type="match status" value="1"/>
</dbReference>
<evidence type="ECO:0000256" key="3">
    <source>
        <dbReference type="ARBA" id="ARBA00022833"/>
    </source>
</evidence>
<dbReference type="SUPFAM" id="SSF57667">
    <property type="entry name" value="beta-beta-alpha zinc fingers"/>
    <property type="match status" value="1"/>
</dbReference>